<dbReference type="PRINTS" id="PR00696">
    <property type="entry name" value="RSOLVASERUVC"/>
</dbReference>
<evidence type="ECO:0000256" key="7">
    <source>
        <dbReference type="ARBA" id="ARBA00022801"/>
    </source>
</evidence>
<dbReference type="PANTHER" id="PTHR30194:SF3">
    <property type="entry name" value="CROSSOVER JUNCTION ENDODEOXYRIBONUCLEASE RUVC"/>
    <property type="match status" value="1"/>
</dbReference>
<organism evidence="15 16">
    <name type="scientific">candidate division WOR-3 bacterium JGI_Cruoil_03_44_89</name>
    <dbReference type="NCBI Taxonomy" id="1973748"/>
    <lineage>
        <taxon>Bacteria</taxon>
        <taxon>Bacteria division WOR-3</taxon>
    </lineage>
</organism>
<evidence type="ECO:0000313" key="16">
    <source>
        <dbReference type="Proteomes" id="UP000215215"/>
    </source>
</evidence>
<evidence type="ECO:0000256" key="14">
    <source>
        <dbReference type="ARBA" id="ARBA00030265"/>
    </source>
</evidence>
<keyword evidence="8" id="KW-0460">Magnesium</keyword>
<protein>
    <recommendedName>
        <fullName evidence="13">crossover junction endodeoxyribonuclease</fullName>
        <ecNumber evidence="13">3.1.21.10</ecNumber>
    </recommendedName>
    <alternativeName>
        <fullName evidence="14">Holliday junction resolvase RuvC</fullName>
    </alternativeName>
</protein>
<evidence type="ECO:0000256" key="6">
    <source>
        <dbReference type="ARBA" id="ARBA00022763"/>
    </source>
</evidence>
<dbReference type="EMBL" id="NOZQ01000214">
    <property type="protein sequence ID" value="OYD13811.1"/>
    <property type="molecule type" value="Genomic_DNA"/>
</dbReference>
<dbReference type="GO" id="GO:0008821">
    <property type="term" value="F:crossover junction DNA endonuclease activity"/>
    <property type="evidence" value="ECO:0007669"/>
    <property type="project" value="UniProtKB-EC"/>
</dbReference>
<keyword evidence="3" id="KW-0540">Nuclease</keyword>
<accession>A0A235BNJ6</accession>
<name>A0A235BNJ6_UNCW3</name>
<dbReference type="FunFam" id="3.30.420.10:FF:000002">
    <property type="entry name" value="Crossover junction endodeoxyribonuclease RuvC"/>
    <property type="match status" value="1"/>
</dbReference>
<proteinExistence type="inferred from homology"/>
<evidence type="ECO:0000256" key="1">
    <source>
        <dbReference type="ARBA" id="ARBA00009518"/>
    </source>
</evidence>
<dbReference type="GO" id="GO:0046872">
    <property type="term" value="F:metal ion binding"/>
    <property type="evidence" value="ECO:0007669"/>
    <property type="project" value="UniProtKB-KW"/>
</dbReference>
<keyword evidence="9" id="KW-0238">DNA-binding</keyword>
<reference evidence="15 16" key="1">
    <citation type="submission" date="2017-07" db="EMBL/GenBank/DDBJ databases">
        <title>Recovery of genomes from metagenomes via a dereplication, aggregation, and scoring strategy.</title>
        <authorList>
            <person name="Sieber C.M."/>
            <person name="Probst A.J."/>
            <person name="Sharrar A."/>
            <person name="Thomas B.C."/>
            <person name="Hess M."/>
            <person name="Tringe S.G."/>
            <person name="Banfield J.F."/>
        </authorList>
    </citation>
    <scope>NUCLEOTIDE SEQUENCE [LARGE SCALE GENOMIC DNA]</scope>
    <source>
        <strain evidence="15">JGI_Cruoil_03_44_89</strain>
    </source>
</reference>
<keyword evidence="10" id="KW-0233">DNA recombination</keyword>
<evidence type="ECO:0000313" key="15">
    <source>
        <dbReference type="EMBL" id="OYD13811.1"/>
    </source>
</evidence>
<keyword evidence="7" id="KW-0378">Hydrolase</keyword>
<dbReference type="SUPFAM" id="SSF53098">
    <property type="entry name" value="Ribonuclease H-like"/>
    <property type="match status" value="1"/>
</dbReference>
<dbReference type="InterPro" id="IPR036397">
    <property type="entry name" value="RNaseH_sf"/>
</dbReference>
<evidence type="ECO:0000256" key="5">
    <source>
        <dbReference type="ARBA" id="ARBA00022759"/>
    </source>
</evidence>
<comment type="caution">
    <text evidence="15">The sequence shown here is derived from an EMBL/GenBank/DDBJ whole genome shotgun (WGS) entry which is preliminary data.</text>
</comment>
<dbReference type="Gene3D" id="3.30.420.10">
    <property type="entry name" value="Ribonuclease H-like superfamily/Ribonuclease H"/>
    <property type="match status" value="1"/>
</dbReference>
<evidence type="ECO:0000256" key="4">
    <source>
        <dbReference type="ARBA" id="ARBA00022723"/>
    </source>
</evidence>
<dbReference type="EC" id="3.1.21.10" evidence="13"/>
<evidence type="ECO:0000256" key="11">
    <source>
        <dbReference type="ARBA" id="ARBA00023204"/>
    </source>
</evidence>
<dbReference type="CDD" id="cd16962">
    <property type="entry name" value="RuvC"/>
    <property type="match status" value="1"/>
</dbReference>
<keyword evidence="4" id="KW-0479">Metal-binding</keyword>
<dbReference type="Proteomes" id="UP000215215">
    <property type="component" value="Unassembled WGS sequence"/>
</dbReference>
<evidence type="ECO:0000256" key="9">
    <source>
        <dbReference type="ARBA" id="ARBA00023125"/>
    </source>
</evidence>
<dbReference type="GO" id="GO:0006310">
    <property type="term" value="P:DNA recombination"/>
    <property type="evidence" value="ECO:0007669"/>
    <property type="project" value="UniProtKB-KW"/>
</dbReference>
<dbReference type="Pfam" id="PF02075">
    <property type="entry name" value="RuvC"/>
    <property type="match status" value="1"/>
</dbReference>
<keyword evidence="6" id="KW-0227">DNA damage</keyword>
<comment type="catalytic activity">
    <reaction evidence="12">
        <text>Endonucleolytic cleavage at a junction such as a reciprocal single-stranded crossover between two homologous DNA duplexes (Holliday junction).</text>
        <dbReference type="EC" id="3.1.21.10"/>
    </reaction>
</comment>
<sequence>MRILGIDCGLSATGYAILHDGHIASNGIIQTSKDESLSSRINTVYLGIREVVEKEKPDLTVIENLFYGKNLKTLISLAHVRGVILLATHNTRMYEVTPAEVKKTATGNGRASKQQVRYMIEKLLNIPQGFSEHIVDACACALWGQWKMEQSNACLSQR</sequence>
<dbReference type="GO" id="GO:0003677">
    <property type="term" value="F:DNA binding"/>
    <property type="evidence" value="ECO:0007669"/>
    <property type="project" value="UniProtKB-KW"/>
</dbReference>
<keyword evidence="2" id="KW-0963">Cytoplasm</keyword>
<evidence type="ECO:0000256" key="13">
    <source>
        <dbReference type="ARBA" id="ARBA00029488"/>
    </source>
</evidence>
<dbReference type="AlphaFoldDB" id="A0A235BNJ6"/>
<keyword evidence="11" id="KW-0234">DNA repair</keyword>
<evidence type="ECO:0000256" key="10">
    <source>
        <dbReference type="ARBA" id="ARBA00023172"/>
    </source>
</evidence>
<dbReference type="InterPro" id="IPR002176">
    <property type="entry name" value="X-over_junc_endoDNase_RuvC"/>
</dbReference>
<comment type="similarity">
    <text evidence="1">Belongs to the RuvC family.</text>
</comment>
<evidence type="ECO:0000256" key="2">
    <source>
        <dbReference type="ARBA" id="ARBA00022490"/>
    </source>
</evidence>
<gene>
    <name evidence="15" type="ORF">CH333_09750</name>
</gene>
<evidence type="ECO:0000256" key="3">
    <source>
        <dbReference type="ARBA" id="ARBA00022722"/>
    </source>
</evidence>
<dbReference type="InterPro" id="IPR012337">
    <property type="entry name" value="RNaseH-like_sf"/>
</dbReference>
<evidence type="ECO:0000256" key="8">
    <source>
        <dbReference type="ARBA" id="ARBA00022842"/>
    </source>
</evidence>
<evidence type="ECO:0000256" key="12">
    <source>
        <dbReference type="ARBA" id="ARBA00029354"/>
    </source>
</evidence>
<dbReference type="PANTHER" id="PTHR30194">
    <property type="entry name" value="CROSSOVER JUNCTION ENDODEOXYRIBONUCLEASE RUVC"/>
    <property type="match status" value="1"/>
</dbReference>
<keyword evidence="5" id="KW-0255">Endonuclease</keyword>
<dbReference type="GO" id="GO:0006281">
    <property type="term" value="P:DNA repair"/>
    <property type="evidence" value="ECO:0007669"/>
    <property type="project" value="UniProtKB-KW"/>
</dbReference>